<protein>
    <recommendedName>
        <fullName evidence="1">DUF6817 domain-containing protein</fullName>
    </recommendedName>
</protein>
<proteinExistence type="predicted"/>
<organism evidence="2">
    <name type="scientific">uncultured Caudovirales phage</name>
    <dbReference type="NCBI Taxonomy" id="2100421"/>
    <lineage>
        <taxon>Viruses</taxon>
        <taxon>Duplodnaviria</taxon>
        <taxon>Heunggongvirae</taxon>
        <taxon>Uroviricota</taxon>
        <taxon>Caudoviricetes</taxon>
        <taxon>Peduoviridae</taxon>
        <taxon>Maltschvirus</taxon>
        <taxon>Maltschvirus maltsch</taxon>
    </lineage>
</organism>
<reference evidence="2" key="1">
    <citation type="submission" date="2020-04" db="EMBL/GenBank/DDBJ databases">
        <authorList>
            <person name="Chiriac C."/>
            <person name="Salcher M."/>
            <person name="Ghai R."/>
            <person name="Kavagutti S V."/>
        </authorList>
    </citation>
    <scope>NUCLEOTIDE SEQUENCE</scope>
</reference>
<gene>
    <name evidence="2" type="ORF">UFOVP456_48</name>
</gene>
<name>A0A6J5MEE7_9CAUD</name>
<dbReference type="InterPro" id="IPR049202">
    <property type="entry name" value="DUF6817"/>
</dbReference>
<evidence type="ECO:0000313" key="2">
    <source>
        <dbReference type="EMBL" id="CAB4144541.1"/>
    </source>
</evidence>
<dbReference type="PANTHER" id="PTHR37391:SF2">
    <property type="entry name" value="E3 UBIQUITIN-PROTEIN LIGASE"/>
    <property type="match status" value="1"/>
</dbReference>
<feature type="domain" description="DUF6817" evidence="1">
    <location>
        <begin position="8"/>
        <end position="88"/>
    </location>
</feature>
<dbReference type="Pfam" id="PF20680">
    <property type="entry name" value="DUF6817"/>
    <property type="match status" value="1"/>
</dbReference>
<accession>A0A6J5MEE7</accession>
<dbReference type="PANTHER" id="PTHR37391">
    <property type="entry name" value="E3 UBIQUITIN-PROTEIN LIGASE"/>
    <property type="match status" value="1"/>
</dbReference>
<evidence type="ECO:0000259" key="1">
    <source>
        <dbReference type="Pfam" id="PF20680"/>
    </source>
</evidence>
<sequence>MTPREFIQSLDLDRVPHSGRTFVDHLHGVEDILRLCRCSETVCNAGLFHSIYGTTFFDAGIKVSRDDVVGVIGKEAEYLSWLFCNANRPFCWFCGNKIAMRDGSHVLVDNKTLHDLQMIEGANLLEQQCGADMIVATAARAQ</sequence>
<dbReference type="EMBL" id="LR796436">
    <property type="protein sequence ID" value="CAB4144541.1"/>
    <property type="molecule type" value="Genomic_DNA"/>
</dbReference>